<evidence type="ECO:0000256" key="1">
    <source>
        <dbReference type="SAM" id="Phobius"/>
    </source>
</evidence>
<dbReference type="EMBL" id="JAVAMP010000026">
    <property type="protein sequence ID" value="MDP5277159.1"/>
    <property type="molecule type" value="Genomic_DNA"/>
</dbReference>
<feature type="transmembrane region" description="Helical" evidence="1">
    <location>
        <begin position="56"/>
        <end position="77"/>
    </location>
</feature>
<evidence type="ECO:0000313" key="2">
    <source>
        <dbReference type="EMBL" id="MDP5277159.1"/>
    </source>
</evidence>
<evidence type="ECO:0000313" key="3">
    <source>
        <dbReference type="Proteomes" id="UP001231941"/>
    </source>
</evidence>
<gene>
    <name evidence="2" type="ORF">Q5Y73_23975</name>
</gene>
<accession>A0ABT9J6C9</accession>
<sequence>MKHCNKCENEISEKSVFCNRCGNKISDADLIQHSEEVASSVENTSKLSPSKNKPKLKLFISIISIVVILGASTFIYLNYFTTEAKAKNVVNKYLSAINKGESTYDYKSIGVDDFINVLSYDYLRTQLETKEPVTIDYDIYEFNESYFSEVYDSFDDFKETMKIIYRSNEGYSIRRDSDAWFTLETGEFYDEYRLIYDVELTNGLGQKIYKKVYFVVNNDNSDGNFEITDLFYE</sequence>
<keyword evidence="3" id="KW-1185">Reference proteome</keyword>
<proteinExistence type="predicted"/>
<reference evidence="2 3" key="1">
    <citation type="submission" date="2023-08" db="EMBL/GenBank/DDBJ databases">
        <authorList>
            <person name="Park J.-S."/>
        </authorList>
    </citation>
    <scope>NUCLEOTIDE SEQUENCE [LARGE SCALE GENOMIC DNA]</scope>
    <source>
        <strain evidence="2 3">2205SS18-9</strain>
    </source>
</reference>
<comment type="caution">
    <text evidence="2">The sequence shown here is derived from an EMBL/GenBank/DDBJ whole genome shotgun (WGS) entry which is preliminary data.</text>
</comment>
<evidence type="ECO:0008006" key="4">
    <source>
        <dbReference type="Google" id="ProtNLM"/>
    </source>
</evidence>
<keyword evidence="1" id="KW-1133">Transmembrane helix</keyword>
<keyword evidence="1" id="KW-0812">Transmembrane</keyword>
<keyword evidence="1" id="KW-0472">Membrane</keyword>
<dbReference type="RefSeq" id="WP_305994460.1">
    <property type="nucleotide sequence ID" value="NZ_JAVAMP010000026.1"/>
</dbReference>
<protein>
    <recommendedName>
        <fullName evidence="4">Zinc ribbon domain-containing protein</fullName>
    </recommendedName>
</protein>
<organism evidence="2 3">
    <name type="scientific">Chengkuizengella axinellae</name>
    <dbReference type="NCBI Taxonomy" id="3064388"/>
    <lineage>
        <taxon>Bacteria</taxon>
        <taxon>Bacillati</taxon>
        <taxon>Bacillota</taxon>
        <taxon>Bacilli</taxon>
        <taxon>Bacillales</taxon>
        <taxon>Paenibacillaceae</taxon>
        <taxon>Chengkuizengella</taxon>
    </lineage>
</organism>
<name>A0ABT9J6C9_9BACL</name>
<dbReference type="Proteomes" id="UP001231941">
    <property type="component" value="Unassembled WGS sequence"/>
</dbReference>